<dbReference type="RefSeq" id="WP_201919381.1">
    <property type="nucleotide sequence ID" value="NZ_BAABAX010000005.1"/>
</dbReference>
<dbReference type="Proteomes" id="UP000651057">
    <property type="component" value="Unassembled WGS sequence"/>
</dbReference>
<dbReference type="Pfam" id="PF18962">
    <property type="entry name" value="Por_Secre_tail"/>
    <property type="match status" value="1"/>
</dbReference>
<dbReference type="InterPro" id="IPR025875">
    <property type="entry name" value="Leu-rich_rpt_4"/>
</dbReference>
<keyword evidence="7" id="KW-1185">Reference proteome</keyword>
<accession>A0A936ZTC6</accession>
<organism evidence="6 7">
    <name type="scientific">Aquimarina mytili</name>
    <dbReference type="NCBI Taxonomy" id="874423"/>
    <lineage>
        <taxon>Bacteria</taxon>
        <taxon>Pseudomonadati</taxon>
        <taxon>Bacteroidota</taxon>
        <taxon>Flavobacteriia</taxon>
        <taxon>Flavobacteriales</taxon>
        <taxon>Flavobacteriaceae</taxon>
        <taxon>Aquimarina</taxon>
    </lineage>
</organism>
<name>A0A936ZTC6_9FLAO</name>
<dbReference type="EMBL" id="JAERQJ010000003">
    <property type="protein sequence ID" value="MBL0683932.1"/>
    <property type="molecule type" value="Genomic_DNA"/>
</dbReference>
<gene>
    <name evidence="6" type="ORF">JJQ60_10420</name>
</gene>
<dbReference type="Gene3D" id="3.80.20.20">
    <property type="entry name" value="Receptor L-domain"/>
    <property type="match status" value="1"/>
</dbReference>
<feature type="chain" id="PRO_5037441580" evidence="4">
    <location>
        <begin position="20"/>
        <end position="1455"/>
    </location>
</feature>
<dbReference type="InterPro" id="IPR052574">
    <property type="entry name" value="CDIRP"/>
</dbReference>
<keyword evidence="3" id="KW-0677">Repeat</keyword>
<keyword evidence="2 4" id="KW-0732">Signal</keyword>
<dbReference type="InterPro" id="IPR036941">
    <property type="entry name" value="Rcpt_L-dom_sf"/>
</dbReference>
<dbReference type="SUPFAM" id="SSF52058">
    <property type="entry name" value="L domain-like"/>
    <property type="match status" value="5"/>
</dbReference>
<dbReference type="GO" id="GO:0035591">
    <property type="term" value="F:signaling adaptor activity"/>
    <property type="evidence" value="ECO:0007669"/>
    <property type="project" value="TreeGrafter"/>
</dbReference>
<dbReference type="Gene3D" id="3.80.10.10">
    <property type="entry name" value="Ribonuclease Inhibitor"/>
    <property type="match status" value="3"/>
</dbReference>
<dbReference type="InterPro" id="IPR026444">
    <property type="entry name" value="Secre_tail"/>
</dbReference>
<feature type="domain" description="Secretion system C-terminal sorting" evidence="5">
    <location>
        <begin position="1383"/>
        <end position="1450"/>
    </location>
</feature>
<dbReference type="InterPro" id="IPR032675">
    <property type="entry name" value="LRR_dom_sf"/>
</dbReference>
<dbReference type="Pfam" id="PF12799">
    <property type="entry name" value="LRR_4"/>
    <property type="match status" value="2"/>
</dbReference>
<proteinExistence type="predicted"/>
<dbReference type="PANTHER" id="PTHR47566:SF1">
    <property type="entry name" value="PROTEIN NUD1"/>
    <property type="match status" value="1"/>
</dbReference>
<evidence type="ECO:0000313" key="6">
    <source>
        <dbReference type="EMBL" id="MBL0683932.1"/>
    </source>
</evidence>
<keyword evidence="1" id="KW-0433">Leucine-rich repeat</keyword>
<sequence>MKIRLLNFIFLCFSFSSYAQYTAIPDTNFEAALSAYDDVASDGQVPTANISSLTTLDVSNSNISDLAGIEDFVALETLDISNNTSISEVDITKNTQLITLDASSTGIDLIDLSKNIALENFSADNTPLIYLDFETNSELKTVSITNNTSLVTLDFELNRKLTSLNFNTGDIRYIKIDNSFNTNITFLDIRNQPNLLCVQVDSGASGGGLSGWLEDNFNLYSTDCGGTYVPDDNFEQALIDLGIDTSGLDNFVNTRDINLAALTTLNLENKNITDATGIEAFTTVRNLNLGSNNLSAINLYTLIELTDLELQGNSIKALNLSKNTKLEVLNINGNRMESIDITANTNLIELRAPINNFETIDLSNNIRLEFINLNRNQLLSLDVSNNSVLTSLSLNRNSLRSLNIANGNNSNFTTFTVHTNPNLLCITVDDSATANLGTGNYASWVKDATAIYSDDCSLLTYVPDDNFEQALIDAGYDTTGLDNFVPTANIASVERFSGGTGGELYNKGITDLTGIEDFVSLIQLSSTGNPLTSINLSGNTALEILSLGGTQLTNLDLSANTKLLTVNVRDNQLSSIDLSANNVLTSLSISDSPLMSIALNGNTNLERLSLNNTQLASVDISSNSALISLSIVDTPLTSLDVSANTALKSIECTNNQLTSLDISANTLLEDLYLTDNQFTNLDVGANTRLEELYFENNQLTSLDLSANTALEYLYCNDNRLTALDLTANPAMEELEANNNQLAYLNVKNGNNATTFSYLSVENNPSLNCIEVDDAAAANAGTGNYSGWSKDAAVSYNEICTDCAVDGVTIASQSELDAFIAQLGTCNTVNGNLTIRNANDVTDLSGLAGIETINGKLVIGDNELLPNLNGLQNLKTITNGFSIFRNDIFTDITALSGIVDPIKDFSISDNPLLTDITAVLGLTVTELLRVDRQTLTHALIFPNVTTLTGDNTFNSAGPGSLSFSNLTTPSINIPNLIRVENFFTLRNIDASTVSFPMLISTGRSFIVDNVNSTTFNFDVVQSLGSFILAGTQLVDLSPFSTVTSLGTSISIGNNLNLNDLSALNNVSAVTGVFLNVTNNSALMSLDGLGFISGETGLIVIENNPELLQIDALQSITSTGYFRIKNNEKLNNIDGLQNLTETTETDMGEFLQSTVSGNTISSVNLTSLRTVANQLNIVESGITNFCGLYPYVTNGNGQTTLNLTGSTFTIADILDCEDVFSCPFYDLPVDNFNIEAINETCSDKNNGMISITAIESLSYIATVGGNDYNFTSTLEVPDLAPGSYTLCIAIDGIADCEQCFDINIQGAEKLAGKTTVSSKELFVEVETGTAPYTVMVNGSASGKYISNSFAVSVDHGDEVEVVSSLDCEGKLSTKVSLFDKVTLSPNPTQGDVILSLGTTGVNKVGVVIYNSLGVQISSKEYDVSGSEVTLATQELSSGIYFVRIEGLESTTFKLVKQ</sequence>
<evidence type="ECO:0000259" key="5">
    <source>
        <dbReference type="Pfam" id="PF18962"/>
    </source>
</evidence>
<protein>
    <submittedName>
        <fullName evidence="6">T9SS type A sorting domain-containing protein</fullName>
    </submittedName>
</protein>
<dbReference type="PANTHER" id="PTHR47566">
    <property type="match status" value="1"/>
</dbReference>
<comment type="caution">
    <text evidence="6">The sequence shown here is derived from an EMBL/GenBank/DDBJ whole genome shotgun (WGS) entry which is preliminary data.</text>
</comment>
<evidence type="ECO:0000313" key="7">
    <source>
        <dbReference type="Proteomes" id="UP000651057"/>
    </source>
</evidence>
<evidence type="ECO:0000256" key="4">
    <source>
        <dbReference type="SAM" id="SignalP"/>
    </source>
</evidence>
<feature type="signal peptide" evidence="4">
    <location>
        <begin position="1"/>
        <end position="19"/>
    </location>
</feature>
<evidence type="ECO:0000256" key="3">
    <source>
        <dbReference type="ARBA" id="ARBA00022737"/>
    </source>
</evidence>
<dbReference type="NCBIfam" id="TIGR04183">
    <property type="entry name" value="Por_Secre_tail"/>
    <property type="match status" value="1"/>
</dbReference>
<evidence type="ECO:0000256" key="1">
    <source>
        <dbReference type="ARBA" id="ARBA00022614"/>
    </source>
</evidence>
<evidence type="ECO:0000256" key="2">
    <source>
        <dbReference type="ARBA" id="ARBA00022729"/>
    </source>
</evidence>
<reference evidence="6" key="1">
    <citation type="submission" date="2021-01" db="EMBL/GenBank/DDBJ databases">
        <authorList>
            <person name="Zhong Y.L."/>
        </authorList>
    </citation>
    <scope>NUCLEOTIDE SEQUENCE</scope>
    <source>
        <strain evidence="6">KCTC 23302</strain>
    </source>
</reference>